<sequence>MLVKFVRAIPLSGEKDNTAPWAITNASFNQQKKNAGISEIIEIPNRGHALTIDSGWREVCEKALSFVRRFV</sequence>
<dbReference type="AlphaFoldDB" id="A0A0K1PWW0"/>
<dbReference type="GO" id="GO:0016787">
    <property type="term" value="F:hydrolase activity"/>
    <property type="evidence" value="ECO:0007669"/>
    <property type="project" value="UniProtKB-KW"/>
</dbReference>
<dbReference type="PATRIC" id="fig|1391654.3.peg.4589"/>
<protein>
    <submittedName>
        <fullName evidence="1">Hydrolase, alpha/beta hydrolase fold family</fullName>
    </submittedName>
</protein>
<reference evidence="1 2" key="1">
    <citation type="submission" date="2015-08" db="EMBL/GenBank/DDBJ databases">
        <authorList>
            <person name="Babu N.S."/>
            <person name="Beckwith C.J."/>
            <person name="Beseler K.G."/>
            <person name="Brison A."/>
            <person name="Carone J.V."/>
            <person name="Caskin T.P."/>
            <person name="Diamond M."/>
            <person name="Durham M.E."/>
            <person name="Foxe J.M."/>
            <person name="Go M."/>
            <person name="Henderson B.A."/>
            <person name="Jones I.B."/>
            <person name="McGettigan J.A."/>
            <person name="Micheletti S.J."/>
            <person name="Nasrallah M.E."/>
            <person name="Ortiz D."/>
            <person name="Piller C.R."/>
            <person name="Privatt S.R."/>
            <person name="Schneider S.L."/>
            <person name="Sharp S."/>
            <person name="Smith T.C."/>
            <person name="Stanton J.D."/>
            <person name="Ullery H.E."/>
            <person name="Wilson R.J."/>
            <person name="Serrano M.G."/>
            <person name="Buck G."/>
            <person name="Lee V."/>
            <person name="Wang Y."/>
            <person name="Carvalho R."/>
            <person name="Voegtly L."/>
            <person name="Shi R."/>
            <person name="Duckworth R."/>
            <person name="Johnson A."/>
            <person name="Loviza R."/>
            <person name="Walstead R."/>
            <person name="Shah Z."/>
            <person name="Kiflezghi M."/>
            <person name="Wade K."/>
            <person name="Ball S.L."/>
            <person name="Bradley K.W."/>
            <person name="Asai D.J."/>
            <person name="Bowman C.A."/>
            <person name="Russell D.A."/>
            <person name="Pope W.H."/>
            <person name="Jacobs-Sera D."/>
            <person name="Hendrix R.W."/>
            <person name="Hatfull G.F."/>
        </authorList>
    </citation>
    <scope>NUCLEOTIDE SEQUENCE [LARGE SCALE GENOMIC DNA]</scope>
    <source>
        <strain evidence="1 2">DSM 27648</strain>
    </source>
</reference>
<evidence type="ECO:0000313" key="2">
    <source>
        <dbReference type="Proteomes" id="UP000064967"/>
    </source>
</evidence>
<accession>A0A0K1PWW0</accession>
<keyword evidence="1" id="KW-0378">Hydrolase</keyword>
<evidence type="ECO:0000313" key="1">
    <source>
        <dbReference type="EMBL" id="AKU97861.1"/>
    </source>
</evidence>
<dbReference type="OrthoDB" id="3810256at2"/>
<organism evidence="1 2">
    <name type="scientific">Labilithrix luteola</name>
    <dbReference type="NCBI Taxonomy" id="1391654"/>
    <lineage>
        <taxon>Bacteria</taxon>
        <taxon>Pseudomonadati</taxon>
        <taxon>Myxococcota</taxon>
        <taxon>Polyangia</taxon>
        <taxon>Polyangiales</taxon>
        <taxon>Labilitrichaceae</taxon>
        <taxon>Labilithrix</taxon>
    </lineage>
</organism>
<proteinExistence type="predicted"/>
<dbReference type="KEGG" id="llu:AKJ09_04525"/>
<keyword evidence="2" id="KW-1185">Reference proteome</keyword>
<dbReference type="Proteomes" id="UP000064967">
    <property type="component" value="Chromosome"/>
</dbReference>
<gene>
    <name evidence="1" type="ORF">AKJ09_04525</name>
</gene>
<dbReference type="STRING" id="1391654.AKJ09_04525"/>
<dbReference type="RefSeq" id="WP_146648936.1">
    <property type="nucleotide sequence ID" value="NZ_CP012333.1"/>
</dbReference>
<dbReference type="EMBL" id="CP012333">
    <property type="protein sequence ID" value="AKU97861.1"/>
    <property type="molecule type" value="Genomic_DNA"/>
</dbReference>
<name>A0A0K1PWW0_9BACT</name>